<protein>
    <submittedName>
        <fullName evidence="2">Uncharacterized protein</fullName>
    </submittedName>
</protein>
<organism evidence="2">
    <name type="scientific">Tanacetum cinerariifolium</name>
    <name type="common">Dalmatian daisy</name>
    <name type="synonym">Chrysanthemum cinerariifolium</name>
    <dbReference type="NCBI Taxonomy" id="118510"/>
    <lineage>
        <taxon>Eukaryota</taxon>
        <taxon>Viridiplantae</taxon>
        <taxon>Streptophyta</taxon>
        <taxon>Embryophyta</taxon>
        <taxon>Tracheophyta</taxon>
        <taxon>Spermatophyta</taxon>
        <taxon>Magnoliopsida</taxon>
        <taxon>eudicotyledons</taxon>
        <taxon>Gunneridae</taxon>
        <taxon>Pentapetalae</taxon>
        <taxon>asterids</taxon>
        <taxon>campanulids</taxon>
        <taxon>Asterales</taxon>
        <taxon>Asteraceae</taxon>
        <taxon>Asteroideae</taxon>
        <taxon>Anthemideae</taxon>
        <taxon>Anthemidinae</taxon>
        <taxon>Tanacetum</taxon>
    </lineage>
</organism>
<reference evidence="2" key="1">
    <citation type="journal article" date="2019" name="Sci. Rep.">
        <title>Draft genome of Tanacetum cinerariifolium, the natural source of mosquito coil.</title>
        <authorList>
            <person name="Yamashiro T."/>
            <person name="Shiraishi A."/>
            <person name="Satake H."/>
            <person name="Nakayama K."/>
        </authorList>
    </citation>
    <scope>NUCLEOTIDE SEQUENCE</scope>
</reference>
<evidence type="ECO:0000256" key="1">
    <source>
        <dbReference type="SAM" id="MobiDB-lite"/>
    </source>
</evidence>
<proteinExistence type="predicted"/>
<gene>
    <name evidence="2" type="ORF">Tci_065247</name>
</gene>
<comment type="caution">
    <text evidence="2">The sequence shown here is derived from an EMBL/GenBank/DDBJ whole genome shotgun (WGS) entry which is preliminary data.</text>
</comment>
<name>A0A6L2P6R2_TANCI</name>
<dbReference type="EMBL" id="BKCJ010010814">
    <property type="protein sequence ID" value="GEU93269.1"/>
    <property type="molecule type" value="Genomic_DNA"/>
</dbReference>
<dbReference type="AlphaFoldDB" id="A0A6L2P6R2"/>
<sequence>MPTAPAPPSPTNAPSPPPQDPTPTHHASPPQDQPSTSPASPPQEQLTITSESSMSLLITLLETCVFLSKKVAKLEQDTHTQALEILQLKKRVKKLEKKKRSKSLRFKRLRRVGRGKIEAIDADEDITLVDMEKDEEVVTMDVELQGRIYQEEVNAASKGVSAAEPTIFDDEEYDEKEENIDWNAVAEQIQERNLDNIRKYQSLKKKPVSIAQARKNMIIYLKNMVGYKMEHFRGMTYDKEIHNEGSRTYWKIMRVSGITEAYQSFEDMLKGFNREDLVALWNLVKEKFSSTVPNVDKEKNLWVKLKRLFEPDVDDVLWKLQRHDMIMLTEKDYPLSNGVMILMLSAKLQVEEDNEMAKNLVIKIFMEANKPKSKILDNPILYWCCLAKVDAVQRLKENVLRD</sequence>
<feature type="region of interest" description="Disordered" evidence="1">
    <location>
        <begin position="1"/>
        <end position="46"/>
    </location>
</feature>
<evidence type="ECO:0000313" key="2">
    <source>
        <dbReference type="EMBL" id="GEU93269.1"/>
    </source>
</evidence>
<accession>A0A6L2P6R2</accession>
<feature type="compositionally biased region" description="Polar residues" evidence="1">
    <location>
        <begin position="33"/>
        <end position="46"/>
    </location>
</feature>
<feature type="compositionally biased region" description="Pro residues" evidence="1">
    <location>
        <begin position="1"/>
        <end position="21"/>
    </location>
</feature>